<name>A0A6M8HQP4_9PROT</name>
<dbReference type="Proteomes" id="UP000500767">
    <property type="component" value="Chromosome"/>
</dbReference>
<dbReference type="NCBIfam" id="TIGR00229">
    <property type="entry name" value="sensory_box"/>
    <property type="match status" value="1"/>
</dbReference>
<evidence type="ECO:0000313" key="6">
    <source>
        <dbReference type="EMBL" id="QKE90789.1"/>
    </source>
</evidence>
<dbReference type="PROSITE" id="PS50887">
    <property type="entry name" value="GGDEF"/>
    <property type="match status" value="1"/>
</dbReference>
<dbReference type="GO" id="GO:0052621">
    <property type="term" value="F:diguanylate cyclase activity"/>
    <property type="evidence" value="ECO:0007669"/>
    <property type="project" value="UniProtKB-EC"/>
</dbReference>
<dbReference type="InterPro" id="IPR035965">
    <property type="entry name" value="PAS-like_dom_sf"/>
</dbReference>
<dbReference type="FunFam" id="3.30.70.270:FF:000001">
    <property type="entry name" value="Diguanylate cyclase domain protein"/>
    <property type="match status" value="1"/>
</dbReference>
<dbReference type="PROSITE" id="PS50113">
    <property type="entry name" value="PAC"/>
    <property type="match status" value="1"/>
</dbReference>
<keyword evidence="3" id="KW-0812">Transmembrane</keyword>
<dbReference type="SMART" id="SM00091">
    <property type="entry name" value="PAS"/>
    <property type="match status" value="1"/>
</dbReference>
<dbReference type="AlphaFoldDB" id="A0A6M8HQP4"/>
<dbReference type="GO" id="GO:0005886">
    <property type="term" value="C:plasma membrane"/>
    <property type="evidence" value="ECO:0007669"/>
    <property type="project" value="TreeGrafter"/>
</dbReference>
<evidence type="ECO:0000313" key="7">
    <source>
        <dbReference type="Proteomes" id="UP000500767"/>
    </source>
</evidence>
<keyword evidence="3" id="KW-1133">Transmembrane helix</keyword>
<proteinExistence type="predicted"/>
<dbReference type="SUPFAM" id="SSF55073">
    <property type="entry name" value="Nucleotide cyclase"/>
    <property type="match status" value="1"/>
</dbReference>
<gene>
    <name evidence="6" type="ORF">HN018_12705</name>
</gene>
<dbReference type="Pfam" id="PF00990">
    <property type="entry name" value="GGDEF"/>
    <property type="match status" value="1"/>
</dbReference>
<feature type="domain" description="PAC" evidence="4">
    <location>
        <begin position="388"/>
        <end position="436"/>
    </location>
</feature>
<reference evidence="6 7" key="1">
    <citation type="journal article" date="2014" name="World J. Microbiol. Biotechnol.">
        <title>Biodiversity and physiological characteristics of Antarctic and Arctic lichens-associated bacteria.</title>
        <authorList>
            <person name="Lee Y.M."/>
            <person name="Kim E.H."/>
            <person name="Lee H.K."/>
            <person name="Hong S.G."/>
        </authorList>
    </citation>
    <scope>NUCLEOTIDE SEQUENCE [LARGE SCALE GENOMIC DNA]</scope>
    <source>
        <strain evidence="6 7">PAMC 26569</strain>
    </source>
</reference>
<feature type="domain" description="GGDEF" evidence="5">
    <location>
        <begin position="475"/>
        <end position="612"/>
    </location>
</feature>
<evidence type="ECO:0000256" key="2">
    <source>
        <dbReference type="ARBA" id="ARBA00034247"/>
    </source>
</evidence>
<dbReference type="SUPFAM" id="SSF55785">
    <property type="entry name" value="PYP-like sensor domain (PAS domain)"/>
    <property type="match status" value="1"/>
</dbReference>
<dbReference type="GO" id="GO:1902201">
    <property type="term" value="P:negative regulation of bacterial-type flagellum-dependent cell motility"/>
    <property type="evidence" value="ECO:0007669"/>
    <property type="project" value="TreeGrafter"/>
</dbReference>
<dbReference type="CDD" id="cd12914">
    <property type="entry name" value="PDC1_DGC_like"/>
    <property type="match status" value="1"/>
</dbReference>
<protein>
    <recommendedName>
        <fullName evidence="1">diguanylate cyclase</fullName>
        <ecNumber evidence="1">2.7.7.65</ecNumber>
    </recommendedName>
</protein>
<accession>A0A6M8HQP4</accession>
<dbReference type="Gene3D" id="3.30.70.270">
    <property type="match status" value="1"/>
</dbReference>
<dbReference type="InterPro" id="IPR029787">
    <property type="entry name" value="Nucleotide_cyclase"/>
</dbReference>
<dbReference type="InterPro" id="IPR000014">
    <property type="entry name" value="PAS"/>
</dbReference>
<dbReference type="Pfam" id="PF22588">
    <property type="entry name" value="dCache_1_like"/>
    <property type="match status" value="1"/>
</dbReference>
<dbReference type="PANTHER" id="PTHR45138">
    <property type="entry name" value="REGULATORY COMPONENTS OF SENSORY TRANSDUCTION SYSTEM"/>
    <property type="match status" value="1"/>
</dbReference>
<dbReference type="PANTHER" id="PTHR45138:SF9">
    <property type="entry name" value="DIGUANYLATE CYCLASE DGCM-RELATED"/>
    <property type="match status" value="1"/>
</dbReference>
<keyword evidence="7" id="KW-1185">Reference proteome</keyword>
<dbReference type="InterPro" id="IPR000160">
    <property type="entry name" value="GGDEF_dom"/>
</dbReference>
<dbReference type="InterPro" id="IPR013655">
    <property type="entry name" value="PAS_fold_3"/>
</dbReference>
<evidence type="ECO:0000259" key="4">
    <source>
        <dbReference type="PROSITE" id="PS50113"/>
    </source>
</evidence>
<sequence length="619" mass="68331">MKLSLLTGAAVLIIVGFSVLSGTMLLEMRQETWAHDVQSSRNLLAAEADDIARTIAIYDLALRSTSSALDDPALMAADQHLQQMGLFDHSITAAYQGALRVIDGDGDVIHDAATLAPLPASPAEREALLRHRDHDAMGIAIGRPIGLGTAGGGDITLSRRLDTADGRFAGIVTGTIQVAYFADLFRRLKLGPHDVVSLFRDDGTMLAHYPDTTHVGQSVAGSNIMRQFELKRSGTYTGRSVFDGTRRVYSFTHLGGWPLVLDVGLSENDVYAPWRQRAWLVTLCLLTMGVISLCLLLTLRSELSRRLAAENNARESETRYRLLADNSSDMIIRFDRQLRRTYVSPSCRKHGYEPADLLGKTPQSWIHPDDWLEFQSTTKSAQRELRNTHTNYRILHKDGHYIWLEGRYSYVAGDGGFIAVLRDVSRRKEAELKLKLAVEELGRLAAIDSLTEVANRRTFDTRLAEEWKRAYRAESEIAILIIDVDLFKTYNDQYGHQAGDAVLKAVALALQDSVHRPGDFVARYGGEEFVVIIPNTDLFGAIEVGETVRRAVLNLQIQHDANPMHVVTISVGAASAFPRLNLASAEEMFTAADGALYSAKSAGRNRVKAQIATSSIASR</sequence>
<organism evidence="6 7">
    <name type="scientific">Lichenicola cladoniae</name>
    <dbReference type="NCBI Taxonomy" id="1484109"/>
    <lineage>
        <taxon>Bacteria</taxon>
        <taxon>Pseudomonadati</taxon>
        <taxon>Pseudomonadota</taxon>
        <taxon>Alphaproteobacteria</taxon>
        <taxon>Acetobacterales</taxon>
        <taxon>Acetobacteraceae</taxon>
        <taxon>Lichenicola</taxon>
    </lineage>
</organism>
<dbReference type="InterPro" id="IPR050469">
    <property type="entry name" value="Diguanylate_Cyclase"/>
</dbReference>
<feature type="transmembrane region" description="Helical" evidence="3">
    <location>
        <begin position="278"/>
        <end position="299"/>
    </location>
</feature>
<dbReference type="InterPro" id="IPR054327">
    <property type="entry name" value="His-kinase-like_sensor"/>
</dbReference>
<keyword evidence="3" id="KW-0472">Membrane</keyword>
<dbReference type="SMART" id="SM00267">
    <property type="entry name" value="GGDEF"/>
    <property type="match status" value="1"/>
</dbReference>
<dbReference type="KEGG" id="lck:HN018_12705"/>
<evidence type="ECO:0000256" key="3">
    <source>
        <dbReference type="SAM" id="Phobius"/>
    </source>
</evidence>
<dbReference type="CDD" id="cd00130">
    <property type="entry name" value="PAS"/>
    <property type="match status" value="1"/>
</dbReference>
<evidence type="ECO:0000259" key="5">
    <source>
        <dbReference type="PROSITE" id="PS50887"/>
    </source>
</evidence>
<dbReference type="NCBIfam" id="TIGR00254">
    <property type="entry name" value="GGDEF"/>
    <property type="match status" value="1"/>
</dbReference>
<dbReference type="EMBL" id="CP053708">
    <property type="protein sequence ID" value="QKE90789.1"/>
    <property type="molecule type" value="Genomic_DNA"/>
</dbReference>
<dbReference type="GO" id="GO:0043709">
    <property type="term" value="P:cell adhesion involved in single-species biofilm formation"/>
    <property type="evidence" value="ECO:0007669"/>
    <property type="project" value="TreeGrafter"/>
</dbReference>
<dbReference type="CDD" id="cd01949">
    <property type="entry name" value="GGDEF"/>
    <property type="match status" value="1"/>
</dbReference>
<dbReference type="Pfam" id="PF08447">
    <property type="entry name" value="PAS_3"/>
    <property type="match status" value="1"/>
</dbReference>
<dbReference type="InterPro" id="IPR000700">
    <property type="entry name" value="PAS-assoc_C"/>
</dbReference>
<dbReference type="Gene3D" id="3.30.450.20">
    <property type="entry name" value="PAS domain"/>
    <property type="match status" value="3"/>
</dbReference>
<comment type="catalytic activity">
    <reaction evidence="2">
        <text>2 GTP = 3',3'-c-di-GMP + 2 diphosphate</text>
        <dbReference type="Rhea" id="RHEA:24898"/>
        <dbReference type="ChEBI" id="CHEBI:33019"/>
        <dbReference type="ChEBI" id="CHEBI:37565"/>
        <dbReference type="ChEBI" id="CHEBI:58805"/>
        <dbReference type="EC" id="2.7.7.65"/>
    </reaction>
</comment>
<dbReference type="EC" id="2.7.7.65" evidence="1"/>
<dbReference type="CDD" id="cd12915">
    <property type="entry name" value="PDC2_DGC_like"/>
    <property type="match status" value="1"/>
</dbReference>
<dbReference type="RefSeq" id="WP_171836331.1">
    <property type="nucleotide sequence ID" value="NZ_CP053708.1"/>
</dbReference>
<evidence type="ECO:0000256" key="1">
    <source>
        <dbReference type="ARBA" id="ARBA00012528"/>
    </source>
</evidence>
<dbReference type="InterPro" id="IPR043128">
    <property type="entry name" value="Rev_trsase/Diguanyl_cyclase"/>
</dbReference>